<proteinExistence type="inferred from homology"/>
<organism evidence="11 12">
    <name type="scientific">Oceanobacillus sojae</name>
    <dbReference type="NCBI Taxonomy" id="582851"/>
    <lineage>
        <taxon>Bacteria</taxon>
        <taxon>Bacillati</taxon>
        <taxon>Bacillota</taxon>
        <taxon>Bacilli</taxon>
        <taxon>Bacillales</taxon>
        <taxon>Bacillaceae</taxon>
        <taxon>Oceanobacillus</taxon>
    </lineage>
</organism>
<keyword evidence="6 9" id="KW-1133">Transmembrane helix</keyword>
<gene>
    <name evidence="11" type="ORF">OSO01_37040</name>
</gene>
<dbReference type="AlphaFoldDB" id="A0A511ZNE9"/>
<evidence type="ECO:0000256" key="6">
    <source>
        <dbReference type="ARBA" id="ARBA00022989"/>
    </source>
</evidence>
<dbReference type="InterPro" id="IPR055348">
    <property type="entry name" value="DctQ"/>
</dbReference>
<sequence length="161" mass="18595">MNIMKKVDKTLGIVTMLLFTALLLVVIIQILSRYFPYDFMWTEELSRYLFVYSIVTAAPLALRKQEFIRVDLLIERLSDRVRKIYESVISTMILLFSIVLFIYGIQLVSLGSDFYAPTLGFSMSYTYAAVPLLAILLMIYSVVYIIDQFTGKNQDEEGEQI</sequence>
<dbReference type="GO" id="GO:0015740">
    <property type="term" value="P:C4-dicarboxylate transport"/>
    <property type="evidence" value="ECO:0007669"/>
    <property type="project" value="TreeGrafter"/>
</dbReference>
<evidence type="ECO:0000313" key="12">
    <source>
        <dbReference type="Proteomes" id="UP000321558"/>
    </source>
</evidence>
<keyword evidence="3" id="KW-1003">Cell membrane</keyword>
<dbReference type="PANTHER" id="PTHR35011:SF5">
    <property type="entry name" value="SIALIC ACID TRAP TRANSPORTER SMALL PERMEASE PROTEIN SIAQ"/>
    <property type="match status" value="1"/>
</dbReference>
<dbReference type="EMBL" id="BJYM01000017">
    <property type="protein sequence ID" value="GEN88965.1"/>
    <property type="molecule type" value="Genomic_DNA"/>
</dbReference>
<evidence type="ECO:0000256" key="8">
    <source>
        <dbReference type="ARBA" id="ARBA00038436"/>
    </source>
</evidence>
<dbReference type="Pfam" id="PF04290">
    <property type="entry name" value="DctQ"/>
    <property type="match status" value="1"/>
</dbReference>
<feature type="transmembrane region" description="Helical" evidence="9">
    <location>
        <begin position="125"/>
        <end position="146"/>
    </location>
</feature>
<feature type="transmembrane region" description="Helical" evidence="9">
    <location>
        <begin position="12"/>
        <end position="35"/>
    </location>
</feature>
<keyword evidence="7 9" id="KW-0472">Membrane</keyword>
<protein>
    <submittedName>
        <fullName evidence="11">C4-dicarboxylate ABC transporter permease</fullName>
    </submittedName>
</protein>
<comment type="caution">
    <text evidence="11">The sequence shown here is derived from an EMBL/GenBank/DDBJ whole genome shotgun (WGS) entry which is preliminary data.</text>
</comment>
<keyword evidence="5 9" id="KW-0812">Transmembrane</keyword>
<evidence type="ECO:0000256" key="4">
    <source>
        <dbReference type="ARBA" id="ARBA00022519"/>
    </source>
</evidence>
<dbReference type="GO" id="GO:0022857">
    <property type="term" value="F:transmembrane transporter activity"/>
    <property type="evidence" value="ECO:0007669"/>
    <property type="project" value="TreeGrafter"/>
</dbReference>
<feature type="transmembrane region" description="Helical" evidence="9">
    <location>
        <begin position="84"/>
        <end position="105"/>
    </location>
</feature>
<evidence type="ECO:0000256" key="1">
    <source>
        <dbReference type="ARBA" id="ARBA00004429"/>
    </source>
</evidence>
<dbReference type="Proteomes" id="UP000321558">
    <property type="component" value="Unassembled WGS sequence"/>
</dbReference>
<reference evidence="11 12" key="1">
    <citation type="submission" date="2019-07" db="EMBL/GenBank/DDBJ databases">
        <title>Whole genome shotgun sequence of Oceanobacillus sojae NBRC 105379.</title>
        <authorList>
            <person name="Hosoyama A."/>
            <person name="Uohara A."/>
            <person name="Ohji S."/>
            <person name="Ichikawa N."/>
        </authorList>
    </citation>
    <scope>NUCLEOTIDE SEQUENCE [LARGE SCALE GENOMIC DNA]</scope>
    <source>
        <strain evidence="11 12">NBRC 105379</strain>
    </source>
</reference>
<evidence type="ECO:0000256" key="5">
    <source>
        <dbReference type="ARBA" id="ARBA00022692"/>
    </source>
</evidence>
<keyword evidence="2" id="KW-0813">Transport</keyword>
<evidence type="ECO:0000256" key="2">
    <source>
        <dbReference type="ARBA" id="ARBA00022448"/>
    </source>
</evidence>
<feature type="transmembrane region" description="Helical" evidence="9">
    <location>
        <begin position="47"/>
        <end position="63"/>
    </location>
</feature>
<dbReference type="OrthoDB" id="2086825at2"/>
<dbReference type="GO" id="GO:0005886">
    <property type="term" value="C:plasma membrane"/>
    <property type="evidence" value="ECO:0007669"/>
    <property type="project" value="UniProtKB-SubCell"/>
</dbReference>
<evidence type="ECO:0000259" key="10">
    <source>
        <dbReference type="Pfam" id="PF04290"/>
    </source>
</evidence>
<name>A0A511ZNE9_9BACI</name>
<evidence type="ECO:0000313" key="11">
    <source>
        <dbReference type="EMBL" id="GEN88965.1"/>
    </source>
</evidence>
<accession>A0A511ZNE9</accession>
<comment type="subcellular location">
    <subcellularLocation>
        <location evidence="1">Cell inner membrane</location>
        <topology evidence="1">Multi-pass membrane protein</topology>
    </subcellularLocation>
</comment>
<dbReference type="InterPro" id="IPR007387">
    <property type="entry name" value="TRAP_DctQ"/>
</dbReference>
<evidence type="ECO:0000256" key="9">
    <source>
        <dbReference type="SAM" id="Phobius"/>
    </source>
</evidence>
<comment type="similarity">
    <text evidence="8">Belongs to the TRAP transporter small permease family.</text>
</comment>
<keyword evidence="12" id="KW-1185">Reference proteome</keyword>
<feature type="domain" description="Tripartite ATP-independent periplasmic transporters DctQ component" evidence="10">
    <location>
        <begin position="22"/>
        <end position="150"/>
    </location>
</feature>
<evidence type="ECO:0000256" key="3">
    <source>
        <dbReference type="ARBA" id="ARBA00022475"/>
    </source>
</evidence>
<evidence type="ECO:0000256" key="7">
    <source>
        <dbReference type="ARBA" id="ARBA00023136"/>
    </source>
</evidence>
<dbReference type="PANTHER" id="PTHR35011">
    <property type="entry name" value="2,3-DIKETO-L-GULONATE TRAP TRANSPORTER SMALL PERMEASE PROTEIN YIAM"/>
    <property type="match status" value="1"/>
</dbReference>
<keyword evidence="4" id="KW-0997">Cell inner membrane</keyword>